<dbReference type="Pfam" id="PF00082">
    <property type="entry name" value="Peptidase_S8"/>
    <property type="match status" value="1"/>
</dbReference>
<dbReference type="InterPro" id="IPR022398">
    <property type="entry name" value="Peptidase_S8_His-AS"/>
</dbReference>
<proteinExistence type="inferred from homology"/>
<accession>A0ABU6KF49</accession>
<dbReference type="EMBL" id="JARZFX010000004">
    <property type="protein sequence ID" value="MEC5423929.1"/>
    <property type="molecule type" value="Genomic_DNA"/>
</dbReference>
<feature type="domain" description="Peptidase S8/S53" evidence="6">
    <location>
        <begin position="131"/>
        <end position="405"/>
    </location>
</feature>
<evidence type="ECO:0000313" key="8">
    <source>
        <dbReference type="Proteomes" id="UP001335737"/>
    </source>
</evidence>
<feature type="active site" description="Charge relay system" evidence="5">
    <location>
        <position position="367"/>
    </location>
</feature>
<organism evidence="7 8">
    <name type="scientific">Virgibacillus tibetensis</name>
    <dbReference type="NCBI Taxonomy" id="3042313"/>
    <lineage>
        <taxon>Bacteria</taxon>
        <taxon>Bacillati</taxon>
        <taxon>Bacillota</taxon>
        <taxon>Bacilli</taxon>
        <taxon>Bacillales</taxon>
        <taxon>Bacillaceae</taxon>
        <taxon>Virgibacillus</taxon>
    </lineage>
</organism>
<evidence type="ECO:0000259" key="6">
    <source>
        <dbReference type="Pfam" id="PF00082"/>
    </source>
</evidence>
<evidence type="ECO:0000256" key="2">
    <source>
        <dbReference type="ARBA" id="ARBA00022670"/>
    </source>
</evidence>
<keyword evidence="4 5" id="KW-0720">Serine protease</keyword>
<gene>
    <name evidence="7" type="ORF">QGM71_10550</name>
</gene>
<comment type="similarity">
    <text evidence="1 5">Belongs to the peptidase S8 family.</text>
</comment>
<dbReference type="Gene3D" id="3.40.50.200">
    <property type="entry name" value="Peptidase S8/S53 domain"/>
    <property type="match status" value="1"/>
</dbReference>
<dbReference type="Proteomes" id="UP001335737">
    <property type="component" value="Unassembled WGS sequence"/>
</dbReference>
<keyword evidence="3 5" id="KW-0378">Hydrolase</keyword>
<evidence type="ECO:0000256" key="4">
    <source>
        <dbReference type="ARBA" id="ARBA00022825"/>
    </source>
</evidence>
<protein>
    <submittedName>
        <fullName evidence="7">S8 family peptidase</fullName>
        <ecNumber evidence="7">3.4.-.-</ecNumber>
    </submittedName>
</protein>
<dbReference type="RefSeq" id="WP_327607498.1">
    <property type="nucleotide sequence ID" value="NZ_JARZFX010000004.1"/>
</dbReference>
<dbReference type="InterPro" id="IPR050131">
    <property type="entry name" value="Peptidase_S8_subtilisin-like"/>
</dbReference>
<comment type="caution">
    <text evidence="7">The sequence shown here is derived from an EMBL/GenBank/DDBJ whole genome shotgun (WGS) entry which is preliminary data.</text>
</comment>
<evidence type="ECO:0000256" key="3">
    <source>
        <dbReference type="ARBA" id="ARBA00022801"/>
    </source>
</evidence>
<dbReference type="InterPro" id="IPR023828">
    <property type="entry name" value="Peptidase_S8_Ser-AS"/>
</dbReference>
<dbReference type="PROSITE" id="PS00137">
    <property type="entry name" value="SUBTILASE_HIS"/>
    <property type="match status" value="1"/>
</dbReference>
<reference evidence="7 8" key="1">
    <citation type="journal article" date="2024" name="Int. J. Syst. Evol. Microbiol.">
        <title>Virgibacillus tibetensis sp. nov., isolated from salt lake on the Tibetan Plateau of China.</title>
        <authorList>
            <person name="Phurbu D."/>
            <person name="Liu Z.-X."/>
            <person name="Wang R."/>
            <person name="Zheng Y.-Y."/>
            <person name="Liu H.-C."/>
            <person name="Zhou Y.-G."/>
            <person name="Yu Y.-J."/>
            <person name="Li A.-H."/>
        </authorList>
    </citation>
    <scope>NUCLEOTIDE SEQUENCE [LARGE SCALE GENOMIC DNA]</scope>
    <source>
        <strain evidence="7 8">C22-A2</strain>
    </source>
</reference>
<dbReference type="PANTHER" id="PTHR43806:SF65">
    <property type="entry name" value="SERINE PROTEASE APRX"/>
    <property type="match status" value="1"/>
</dbReference>
<keyword evidence="2 5" id="KW-0645">Protease</keyword>
<feature type="active site" description="Charge relay system" evidence="5">
    <location>
        <position position="175"/>
    </location>
</feature>
<dbReference type="CDD" id="cd07487">
    <property type="entry name" value="Peptidases_S8_1"/>
    <property type="match status" value="1"/>
</dbReference>
<keyword evidence="8" id="KW-1185">Reference proteome</keyword>
<dbReference type="PROSITE" id="PS00138">
    <property type="entry name" value="SUBTILASE_SER"/>
    <property type="match status" value="1"/>
</dbReference>
<dbReference type="PANTHER" id="PTHR43806">
    <property type="entry name" value="PEPTIDASE S8"/>
    <property type="match status" value="1"/>
</dbReference>
<dbReference type="GO" id="GO:0016787">
    <property type="term" value="F:hydrolase activity"/>
    <property type="evidence" value="ECO:0007669"/>
    <property type="project" value="UniProtKB-KW"/>
</dbReference>
<sequence length="436" mass="47629">MSNRKRVWFEDTGRKLDPGLVEQLRVNRKDDPDETSHREIPIIVYFKKNCEKEKKDDLIQICNTDSHNKLDRELRSVNGAHGHLTPGMIKHIKDHEAVERIFYDRIVTAFLDVASKQIGATTVHEKQGLTGKDVTMAIIDTGVYPHEDFTKPTNRIVAFKDFVNDREDPYDDNGHGTHCAGDAAGNGHMSDQKYVGPAPDALIIGLKVLDENGSGRLSTIMEGIEWCIDHKQEYNIKIISLSLGAPAYESFRDDPLSLTAQDAWHNGIVVCAAAGNSGPAASTISTPAIDPFIITVGSTDDQDTLERADDVIADYSSRGPTIDTFVKPDIYSPGTNIIAALAPGSALETQLPEQITDVNYIQLSGTSMATPICAGVIALMLEANPNLSPNDIKSILKATSHPTLDDLWGYIHVESAVDMAKKYLNPVSPEVSLEGG</sequence>
<dbReference type="InterPro" id="IPR036852">
    <property type="entry name" value="Peptidase_S8/S53_dom_sf"/>
</dbReference>
<dbReference type="EC" id="3.4.-.-" evidence="7"/>
<evidence type="ECO:0000313" key="7">
    <source>
        <dbReference type="EMBL" id="MEC5423929.1"/>
    </source>
</evidence>
<dbReference type="InterPro" id="IPR015500">
    <property type="entry name" value="Peptidase_S8_subtilisin-rel"/>
</dbReference>
<dbReference type="InterPro" id="IPR000209">
    <property type="entry name" value="Peptidase_S8/S53_dom"/>
</dbReference>
<feature type="active site" description="Charge relay system" evidence="5">
    <location>
        <position position="140"/>
    </location>
</feature>
<name>A0ABU6KF49_9BACI</name>
<dbReference type="SUPFAM" id="SSF52743">
    <property type="entry name" value="Subtilisin-like"/>
    <property type="match status" value="1"/>
</dbReference>
<evidence type="ECO:0000256" key="1">
    <source>
        <dbReference type="ARBA" id="ARBA00011073"/>
    </source>
</evidence>
<evidence type="ECO:0000256" key="5">
    <source>
        <dbReference type="PROSITE-ProRule" id="PRU01240"/>
    </source>
</evidence>
<dbReference type="PROSITE" id="PS51892">
    <property type="entry name" value="SUBTILASE"/>
    <property type="match status" value="1"/>
</dbReference>
<dbReference type="PRINTS" id="PR00723">
    <property type="entry name" value="SUBTILISIN"/>
</dbReference>